<evidence type="ECO:0000313" key="2">
    <source>
        <dbReference type="Proteomes" id="UP000037784"/>
    </source>
</evidence>
<keyword evidence="2" id="KW-1185">Reference proteome</keyword>
<proteinExistence type="predicted"/>
<dbReference type="EMBL" id="BBZA01000088">
    <property type="protein sequence ID" value="GAP62845.1"/>
    <property type="molecule type" value="Genomic_DNA"/>
</dbReference>
<gene>
    <name evidence="1" type="ORF">ARMA_1268</name>
</gene>
<accession>A0A0M8K6L7</accession>
<organism evidence="1 2">
    <name type="scientific">Ardenticatena maritima</name>
    <dbReference type="NCBI Taxonomy" id="872965"/>
    <lineage>
        <taxon>Bacteria</taxon>
        <taxon>Bacillati</taxon>
        <taxon>Chloroflexota</taxon>
        <taxon>Ardenticatenia</taxon>
        <taxon>Ardenticatenales</taxon>
        <taxon>Ardenticatenaceae</taxon>
        <taxon>Ardenticatena</taxon>
    </lineage>
</organism>
<dbReference type="AlphaFoldDB" id="A0A0M8K6L7"/>
<name>A0A0M8K6L7_9CHLR</name>
<sequence>MCAVIGGVIPCFVSIPLRGLGLFRRSDVVSMVKEMQEFQSPCGD</sequence>
<reference evidence="2" key="1">
    <citation type="submission" date="2015-08" db="EMBL/GenBank/DDBJ databases">
        <title>Draft Genome Sequence of a Heterotrophic Facultative Anaerobic Bacterium Ardenticatena maritima Strain 110S.</title>
        <authorList>
            <person name="Kawaichi S."/>
            <person name="Yoshida T."/>
            <person name="Sako Y."/>
            <person name="Nakamura R."/>
        </authorList>
    </citation>
    <scope>NUCLEOTIDE SEQUENCE [LARGE SCALE GENOMIC DNA]</scope>
    <source>
        <strain evidence="2">110S</strain>
    </source>
</reference>
<dbReference type="Proteomes" id="UP000037784">
    <property type="component" value="Unassembled WGS sequence"/>
</dbReference>
<comment type="caution">
    <text evidence="1">The sequence shown here is derived from an EMBL/GenBank/DDBJ whole genome shotgun (WGS) entry which is preliminary data.</text>
</comment>
<dbReference type="InParanoid" id="A0A0M8K6L7"/>
<evidence type="ECO:0000313" key="1">
    <source>
        <dbReference type="EMBL" id="GAP62845.1"/>
    </source>
</evidence>
<protein>
    <submittedName>
        <fullName evidence="1">Uncharacterized protein</fullName>
    </submittedName>
</protein>